<evidence type="ECO:0000313" key="2">
    <source>
        <dbReference type="EMBL" id="KAA1242686.1"/>
    </source>
</evidence>
<dbReference type="PROSITE" id="PS00455">
    <property type="entry name" value="AMP_BINDING"/>
    <property type="match status" value="1"/>
</dbReference>
<comment type="caution">
    <text evidence="2">The sequence shown here is derived from an EMBL/GenBank/DDBJ whole genome shotgun (WGS) entry which is preliminary data.</text>
</comment>
<evidence type="ECO:0000313" key="3">
    <source>
        <dbReference type="Proteomes" id="UP000324701"/>
    </source>
</evidence>
<dbReference type="GO" id="GO:0005737">
    <property type="term" value="C:cytoplasm"/>
    <property type="evidence" value="ECO:0007669"/>
    <property type="project" value="TreeGrafter"/>
</dbReference>
<sequence length="354" mass="37805">FDMPAVGGQTQPLPGLIEYATDLFDRATVEAFATYYLHILDVLTADAGRPIDSIEITTATQRHQLLAAHTSTEVPDATIPELFAAQVACTPNAAALQDNWHRLTYAELNARVQQLAARLRRHGAQPETVVAVALPRGIELITTLLAISHTGAACLAIDPNYPSRRNAYLLADAGPRLLVTDTATAPSLPDTMIPRLVLDQPGADGAPGQVEMRPHPEDLAYIIYTSGSTGTPKAVAVTHRNVVQLAADKRWGDAHERVVLHSSIAFDASTYEVWIPLLRGGCLVIDTSTSRDVSELARLVAAHRVTGLCLTPALLDQVAEESLANLASLRQLCVGGDVLSPATVGRLRAAHPGL</sequence>
<feature type="domain" description="AMP-dependent synthetase/ligase" evidence="1">
    <location>
        <begin position="83"/>
        <end position="352"/>
    </location>
</feature>
<dbReference type="Gene3D" id="3.40.50.980">
    <property type="match status" value="2"/>
</dbReference>
<gene>
    <name evidence="2" type="ORF">F0Q45_26135</name>
</gene>
<dbReference type="AlphaFoldDB" id="A0A5B1B310"/>
<organism evidence="2 3">
    <name type="scientific">Mycobacterium simiae</name>
    <name type="common">Mycobacterium habana</name>
    <dbReference type="NCBI Taxonomy" id="1784"/>
    <lineage>
        <taxon>Bacteria</taxon>
        <taxon>Bacillati</taxon>
        <taxon>Actinomycetota</taxon>
        <taxon>Actinomycetes</taxon>
        <taxon>Mycobacteriales</taxon>
        <taxon>Mycobacteriaceae</taxon>
        <taxon>Mycobacterium</taxon>
        <taxon>Mycobacterium simiae complex</taxon>
    </lineage>
</organism>
<dbReference type="GO" id="GO:0043041">
    <property type="term" value="P:amino acid activation for nonribosomal peptide biosynthetic process"/>
    <property type="evidence" value="ECO:0007669"/>
    <property type="project" value="TreeGrafter"/>
</dbReference>
<accession>A0A5B1B310</accession>
<evidence type="ECO:0000259" key="1">
    <source>
        <dbReference type="Pfam" id="PF00501"/>
    </source>
</evidence>
<reference evidence="2 3" key="1">
    <citation type="submission" date="2019-09" db="EMBL/GenBank/DDBJ databases">
        <title>Report of infection by Mycobacterium simiae a patient suffering from pulmonary tuberculosis.</title>
        <authorList>
            <person name="Mohanty P.S."/>
            <person name="Bansal A.K."/>
            <person name="Singh H."/>
            <person name="Sharma S."/>
            <person name="Patil S.A."/>
            <person name="Upadhaya P."/>
            <person name="Singh P.K."/>
            <person name="Kumar D."/>
            <person name="Kumar S."/>
            <person name="Singh R.K."/>
            <person name="Chaudhary B."/>
        </authorList>
    </citation>
    <scope>NUCLEOTIDE SEQUENCE [LARGE SCALE GENOMIC DNA]</scope>
    <source>
        <strain evidence="2 3">JAL-560-SIM</strain>
    </source>
</reference>
<dbReference type="PANTHER" id="PTHR45527">
    <property type="entry name" value="NONRIBOSOMAL PEPTIDE SYNTHETASE"/>
    <property type="match status" value="1"/>
</dbReference>
<dbReference type="FunFam" id="3.40.50.980:FF:000001">
    <property type="entry name" value="Non-ribosomal peptide synthetase"/>
    <property type="match status" value="1"/>
</dbReference>
<dbReference type="Pfam" id="PF00501">
    <property type="entry name" value="AMP-binding"/>
    <property type="match status" value="1"/>
</dbReference>
<dbReference type="EMBL" id="VTZN01000410">
    <property type="protein sequence ID" value="KAA1242686.1"/>
    <property type="molecule type" value="Genomic_DNA"/>
</dbReference>
<feature type="non-terminal residue" evidence="2">
    <location>
        <position position="1"/>
    </location>
</feature>
<dbReference type="Gene3D" id="3.30.559.30">
    <property type="entry name" value="Nonribosomal peptide synthetase, condensation domain"/>
    <property type="match status" value="1"/>
</dbReference>
<dbReference type="InterPro" id="IPR000873">
    <property type="entry name" value="AMP-dep_synth/lig_dom"/>
</dbReference>
<dbReference type="PANTHER" id="PTHR45527:SF1">
    <property type="entry name" value="FATTY ACID SYNTHASE"/>
    <property type="match status" value="1"/>
</dbReference>
<name>A0A5B1B310_MYCSI</name>
<dbReference type="SUPFAM" id="SSF56801">
    <property type="entry name" value="Acetyl-CoA synthetase-like"/>
    <property type="match status" value="1"/>
</dbReference>
<dbReference type="InterPro" id="IPR020845">
    <property type="entry name" value="AMP-binding_CS"/>
</dbReference>
<feature type="non-terminal residue" evidence="2">
    <location>
        <position position="354"/>
    </location>
</feature>
<dbReference type="GO" id="GO:0031177">
    <property type="term" value="F:phosphopantetheine binding"/>
    <property type="evidence" value="ECO:0007669"/>
    <property type="project" value="TreeGrafter"/>
</dbReference>
<protein>
    <submittedName>
        <fullName evidence="2">AMP-binding protein</fullName>
    </submittedName>
</protein>
<keyword evidence="3" id="KW-1185">Reference proteome</keyword>
<dbReference type="Proteomes" id="UP000324701">
    <property type="component" value="Unassembled WGS sequence"/>
</dbReference>
<proteinExistence type="predicted"/>
<dbReference type="GO" id="GO:0044550">
    <property type="term" value="P:secondary metabolite biosynthetic process"/>
    <property type="evidence" value="ECO:0007669"/>
    <property type="project" value="TreeGrafter"/>
</dbReference>
<dbReference type="OrthoDB" id="2472181at2"/>